<evidence type="ECO:0000313" key="8">
    <source>
        <dbReference type="EMBL" id="KAF7149898.1"/>
    </source>
</evidence>
<evidence type="ECO:0000259" key="6">
    <source>
        <dbReference type="Pfam" id="PF18052"/>
    </source>
</evidence>
<evidence type="ECO:0000256" key="5">
    <source>
        <dbReference type="SAM" id="Coils"/>
    </source>
</evidence>
<dbReference type="PANTHER" id="PTHR47186">
    <property type="entry name" value="LEUCINE-RICH REPEAT-CONTAINING PROTEIN 57"/>
    <property type="match status" value="1"/>
</dbReference>
<name>A0A834HB66_RHOSS</name>
<sequence length="1028" mass="116691">MALVAVSSVINSTLVPLLSGKVNLLRNIHKEVASIKAELESIMSFLKDVDSSPKSKNEKAKNWVKQVRELAYQIEDVMDEYVLHLAENRQRRGFIGFLRKLARSITKLKPQHDIATQIQGIKQNIRDIKERADRYGFSSLEHASSSKTEEKLHDDPRVASLFIEEDEVVGIESTREELIHKLIIGESNRTVTSLVVHEIILAKCEELSFCHVLREEDPSWNNETRRWSMHMRNITNKDLETMSGTKSRIRSIFFFSMGELPEQQLLGTLARNFKLLKVLDLEDAPLDQLGEEVGNLLHLRYLSVKRTRVKIIPKSVGNLHNLQTLNLADSLVEVLKIGILSKLRKLRHLIGRDLMIQGGIGHLEELQTLRGLEANNDLIKELENLRLLRKLGIWNLKRERGKALCTTIEKMKHLQTLRVWAIYDNEILDLQSLSSPPEFLRDLFLWGLLETLPNWISRLDNLVSLNLSGSGLTGDHAIKALQALPNLIELCFCNAYDGEQLYFNVGGFPKLKLLYLEDLEGLNSIIIEEGGLPVLKDLKIVRCPQLKEVPSGILSLRDLESLVFRLMPTEFLDRMQPRKGQDYWIIENIPTVKFLWTGGGLSRFYTPREFQDVRESQRVFMNLKSLGELNNALNNPATIKGGNAAISVKKIDVMALVAVSSAINSTLVPLLSGEVKLLRNIHTEVASIKTELESISSFLKDADSSSKLENERMKTWVKQTIREIKERAERYGFSSLDHGSTSKTEEKVYDDPRVASLFIDEDEVVGIESTREELIHRLLIGESNRMIPKEQLLATLARNFKLLKVLDLQDAPLDQLHEDVGNLLHLRYLIPGVKIQGGIGHLEELQTLHFVEANENLIKELENLRQLRKLGIKNLKKEHGKARCTAIEMMNHLQSLAVYKAIDGDGILDLRSLSSVPKSLQHLNLNGRLGMLPNWISRFDYLVSLVLSGSGVTDAHAIKTLQALPNLMQLYFRDAYDGEQLCFEVGGFQKLKKFYLRNGKELNSVVIEEGGLPVLNELWIGRCPQVHN</sequence>
<evidence type="ECO:0008006" key="10">
    <source>
        <dbReference type="Google" id="ProtNLM"/>
    </source>
</evidence>
<dbReference type="Gene3D" id="1.20.5.4130">
    <property type="match status" value="2"/>
</dbReference>
<feature type="domain" description="Disease resistance R13L4/SHOC-2-like LRR" evidence="7">
    <location>
        <begin position="798"/>
        <end position="1020"/>
    </location>
</feature>
<keyword evidence="3" id="KW-0611">Plant defense</keyword>
<evidence type="ECO:0000256" key="2">
    <source>
        <dbReference type="ARBA" id="ARBA00022741"/>
    </source>
</evidence>
<evidence type="ECO:0000313" key="9">
    <source>
        <dbReference type="Proteomes" id="UP000626092"/>
    </source>
</evidence>
<dbReference type="GO" id="GO:0005524">
    <property type="term" value="F:ATP binding"/>
    <property type="evidence" value="ECO:0007669"/>
    <property type="project" value="UniProtKB-KW"/>
</dbReference>
<keyword evidence="2" id="KW-0547">Nucleotide-binding</keyword>
<keyword evidence="1" id="KW-0677">Repeat</keyword>
<accession>A0A834HB66</accession>
<dbReference type="Pfam" id="PF18052">
    <property type="entry name" value="Rx_N"/>
    <property type="match status" value="2"/>
</dbReference>
<dbReference type="OrthoDB" id="598235at2759"/>
<dbReference type="GO" id="GO:0006952">
    <property type="term" value="P:defense response"/>
    <property type="evidence" value="ECO:0007669"/>
    <property type="project" value="UniProtKB-KW"/>
</dbReference>
<keyword evidence="9" id="KW-1185">Reference proteome</keyword>
<dbReference type="InterPro" id="IPR041118">
    <property type="entry name" value="Rx_N"/>
</dbReference>
<keyword evidence="4" id="KW-0067">ATP-binding</keyword>
<dbReference type="EMBL" id="WJXA01000002">
    <property type="protein sequence ID" value="KAF7149898.1"/>
    <property type="molecule type" value="Genomic_DNA"/>
</dbReference>
<dbReference type="CDD" id="cd14798">
    <property type="entry name" value="RX-CC_like"/>
    <property type="match status" value="2"/>
</dbReference>
<evidence type="ECO:0000259" key="7">
    <source>
        <dbReference type="Pfam" id="PF23598"/>
    </source>
</evidence>
<dbReference type="SUPFAM" id="SSF52058">
    <property type="entry name" value="L domain-like"/>
    <property type="match status" value="2"/>
</dbReference>
<feature type="domain" description="Disease resistance R13L4/SHOC-2-like LRR" evidence="7">
    <location>
        <begin position="264"/>
        <end position="561"/>
    </location>
</feature>
<evidence type="ECO:0000256" key="3">
    <source>
        <dbReference type="ARBA" id="ARBA00022821"/>
    </source>
</evidence>
<proteinExistence type="predicted"/>
<feature type="coiled-coil region" evidence="5">
    <location>
        <begin position="850"/>
        <end position="878"/>
    </location>
</feature>
<feature type="domain" description="Disease resistance N-terminal" evidence="6">
    <location>
        <begin position="6"/>
        <end position="95"/>
    </location>
</feature>
<dbReference type="Pfam" id="PF23598">
    <property type="entry name" value="LRR_14"/>
    <property type="match status" value="2"/>
</dbReference>
<dbReference type="InterPro" id="IPR055414">
    <property type="entry name" value="LRR_R13L4/SHOC2-like"/>
</dbReference>
<dbReference type="Gene3D" id="3.80.10.10">
    <property type="entry name" value="Ribonuclease Inhibitor"/>
    <property type="match status" value="3"/>
</dbReference>
<dbReference type="InterPro" id="IPR032675">
    <property type="entry name" value="LRR_dom_sf"/>
</dbReference>
<reference evidence="8" key="1">
    <citation type="submission" date="2019-11" db="EMBL/GenBank/DDBJ databases">
        <authorList>
            <person name="Liu Y."/>
            <person name="Hou J."/>
            <person name="Li T.-Q."/>
            <person name="Guan C.-H."/>
            <person name="Wu X."/>
            <person name="Wu H.-Z."/>
            <person name="Ling F."/>
            <person name="Zhang R."/>
            <person name="Shi X.-G."/>
            <person name="Ren J.-P."/>
            <person name="Chen E.-F."/>
            <person name="Sun J.-M."/>
        </authorList>
    </citation>
    <scope>NUCLEOTIDE SEQUENCE</scope>
    <source>
        <strain evidence="8">Adult_tree_wgs_1</strain>
        <tissue evidence="8">Leaves</tissue>
    </source>
</reference>
<evidence type="ECO:0000256" key="4">
    <source>
        <dbReference type="ARBA" id="ARBA00022840"/>
    </source>
</evidence>
<protein>
    <recommendedName>
        <fullName evidence="10">Rx N-terminal domain-containing protein</fullName>
    </recommendedName>
</protein>
<dbReference type="PANTHER" id="PTHR47186:SF57">
    <property type="entry name" value="OS02G0478300 PROTEIN"/>
    <property type="match status" value="1"/>
</dbReference>
<evidence type="ECO:0000256" key="1">
    <source>
        <dbReference type="ARBA" id="ARBA00022737"/>
    </source>
</evidence>
<dbReference type="InterPro" id="IPR038005">
    <property type="entry name" value="RX-like_CC"/>
</dbReference>
<comment type="caution">
    <text evidence="8">The sequence shown here is derived from an EMBL/GenBank/DDBJ whole genome shotgun (WGS) entry which is preliminary data.</text>
</comment>
<dbReference type="Proteomes" id="UP000626092">
    <property type="component" value="Unassembled WGS sequence"/>
</dbReference>
<organism evidence="8 9">
    <name type="scientific">Rhododendron simsii</name>
    <name type="common">Sims's rhododendron</name>
    <dbReference type="NCBI Taxonomy" id="118357"/>
    <lineage>
        <taxon>Eukaryota</taxon>
        <taxon>Viridiplantae</taxon>
        <taxon>Streptophyta</taxon>
        <taxon>Embryophyta</taxon>
        <taxon>Tracheophyta</taxon>
        <taxon>Spermatophyta</taxon>
        <taxon>Magnoliopsida</taxon>
        <taxon>eudicotyledons</taxon>
        <taxon>Gunneridae</taxon>
        <taxon>Pentapetalae</taxon>
        <taxon>asterids</taxon>
        <taxon>Ericales</taxon>
        <taxon>Ericaceae</taxon>
        <taxon>Ericoideae</taxon>
        <taxon>Rhodoreae</taxon>
        <taxon>Rhododendron</taxon>
    </lineage>
</organism>
<keyword evidence="5" id="KW-0175">Coiled coil</keyword>
<feature type="domain" description="Disease resistance N-terminal" evidence="6">
    <location>
        <begin position="665"/>
        <end position="721"/>
    </location>
</feature>
<gene>
    <name evidence="8" type="ORF">RHSIM_Rhsim02G0078700</name>
</gene>
<dbReference type="AlphaFoldDB" id="A0A834HB66"/>